<evidence type="ECO:0000259" key="2">
    <source>
        <dbReference type="Pfam" id="PF01011"/>
    </source>
</evidence>
<dbReference type="AlphaFoldDB" id="A0A3M3A7D3"/>
<gene>
    <name evidence="3" type="ORF">ALQ86_02344</name>
</gene>
<organism evidence="3 4">
    <name type="scientific">Pseudomonas amygdali pv. eriobotryae</name>
    <dbReference type="NCBI Taxonomy" id="129137"/>
    <lineage>
        <taxon>Bacteria</taxon>
        <taxon>Pseudomonadati</taxon>
        <taxon>Pseudomonadota</taxon>
        <taxon>Gammaproteobacteria</taxon>
        <taxon>Pseudomonadales</taxon>
        <taxon>Pseudomonadaceae</taxon>
        <taxon>Pseudomonas</taxon>
        <taxon>Pseudomonas amygdali</taxon>
    </lineage>
</organism>
<accession>A0A3M3A7D3</accession>
<keyword evidence="1" id="KW-1133">Transmembrane helix</keyword>
<feature type="transmembrane region" description="Helical" evidence="1">
    <location>
        <begin position="86"/>
        <end position="104"/>
    </location>
</feature>
<keyword evidence="1" id="KW-0812">Transmembrane</keyword>
<feature type="transmembrane region" description="Helical" evidence="1">
    <location>
        <begin position="32"/>
        <end position="49"/>
    </location>
</feature>
<evidence type="ECO:0000313" key="3">
    <source>
        <dbReference type="EMBL" id="RML96384.1"/>
    </source>
</evidence>
<comment type="caution">
    <text evidence="3">The sequence shown here is derived from an EMBL/GenBank/DDBJ whole genome shotgun (WGS) entry which is preliminary data.</text>
</comment>
<proteinExistence type="predicted"/>
<dbReference type="SUPFAM" id="SSF50998">
    <property type="entry name" value="Quinoprotein alcohol dehydrogenase-like"/>
    <property type="match status" value="1"/>
</dbReference>
<evidence type="ECO:0000313" key="4">
    <source>
        <dbReference type="Proteomes" id="UP000272627"/>
    </source>
</evidence>
<dbReference type="InterPro" id="IPR011047">
    <property type="entry name" value="Quinoprotein_ADH-like_sf"/>
</dbReference>
<dbReference type="Gene3D" id="2.140.10.10">
    <property type="entry name" value="Quinoprotein alcohol dehydrogenase-like superfamily"/>
    <property type="match status" value="1"/>
</dbReference>
<reference evidence="3 4" key="1">
    <citation type="submission" date="2018-08" db="EMBL/GenBank/DDBJ databases">
        <title>Recombination of ecologically and evolutionarily significant loci maintains genetic cohesion in the Pseudomonas syringae species complex.</title>
        <authorList>
            <person name="Dillon M."/>
            <person name="Thakur S."/>
            <person name="Almeida R.N.D."/>
            <person name="Weir B.S."/>
            <person name="Guttman D.S."/>
        </authorList>
    </citation>
    <scope>NUCLEOTIDE SEQUENCE [LARGE SCALE GENOMIC DNA]</scope>
    <source>
        <strain evidence="3 4">ICMP 8636</strain>
    </source>
</reference>
<dbReference type="EMBL" id="RBOA01000410">
    <property type="protein sequence ID" value="RML96384.1"/>
    <property type="molecule type" value="Genomic_DNA"/>
</dbReference>
<name>A0A3M3A7D3_PSEA0</name>
<sequence>MILKVTGIVIAILSFILLFMGAQLVAAGGSPAYSIIALVLLVTATLIFLKKKSALTLYALLMWGILIWIIYEVGFDKWQWIPRGDLFALIGLWLALPWVVLPLYQAGSSFDNRRFHPFLGSTLGVMLVIVVALMFHDPYPLQGQISNATPTRSAESAGKDWAAYGGTTAGQRFSSLDQITQKNVGKLSVAWEYHTGDLRDAGKDAGEYTFEATPLKINDHVRRITKCTR</sequence>
<feature type="transmembrane region" description="Helical" evidence="1">
    <location>
        <begin position="116"/>
        <end position="135"/>
    </location>
</feature>
<evidence type="ECO:0000256" key="1">
    <source>
        <dbReference type="SAM" id="Phobius"/>
    </source>
</evidence>
<keyword evidence="1" id="KW-0472">Membrane</keyword>
<dbReference type="Proteomes" id="UP000272627">
    <property type="component" value="Unassembled WGS sequence"/>
</dbReference>
<feature type="domain" description="Pyrrolo-quinoline quinone repeat" evidence="2">
    <location>
        <begin position="161"/>
        <end position="221"/>
    </location>
</feature>
<feature type="transmembrane region" description="Helical" evidence="1">
    <location>
        <begin position="7"/>
        <end position="26"/>
    </location>
</feature>
<dbReference type="Pfam" id="PF01011">
    <property type="entry name" value="PQQ"/>
    <property type="match status" value="1"/>
</dbReference>
<feature type="transmembrane region" description="Helical" evidence="1">
    <location>
        <begin position="56"/>
        <end position="74"/>
    </location>
</feature>
<protein>
    <submittedName>
        <fullName evidence="3">Quinoprotein</fullName>
    </submittedName>
</protein>
<dbReference type="InterPro" id="IPR002372">
    <property type="entry name" value="PQQ_rpt_dom"/>
</dbReference>